<evidence type="ECO:0000256" key="1">
    <source>
        <dbReference type="ARBA" id="ARBA00004418"/>
    </source>
</evidence>
<reference evidence="8 9" key="1">
    <citation type="submission" date="2017-07" db="EMBL/GenBank/DDBJ databases">
        <title>Genome sequencing and assembly of Paenibacillus rigui.</title>
        <authorList>
            <person name="Mayilraj S."/>
        </authorList>
    </citation>
    <scope>NUCLEOTIDE SEQUENCE [LARGE SCALE GENOMIC DNA]</scope>
    <source>
        <strain evidence="8 9">JCM 16352</strain>
    </source>
</reference>
<gene>
    <name evidence="8" type="ORF">CF651_31145</name>
</gene>
<comment type="pathway">
    <text evidence="2">Glycan biosynthesis; alginate biosynthesis.</text>
</comment>
<evidence type="ECO:0000256" key="4">
    <source>
        <dbReference type="ARBA" id="ARBA00022729"/>
    </source>
</evidence>
<evidence type="ECO:0000256" key="2">
    <source>
        <dbReference type="ARBA" id="ARBA00005182"/>
    </source>
</evidence>
<evidence type="ECO:0000256" key="6">
    <source>
        <dbReference type="ARBA" id="ARBA00022841"/>
    </source>
</evidence>
<dbReference type="UniPathway" id="UPA00286"/>
<keyword evidence="5" id="KW-0574">Periplasm</keyword>
<organism evidence="8 9">
    <name type="scientific">Paenibacillus rigui</name>
    <dbReference type="NCBI Taxonomy" id="554312"/>
    <lineage>
        <taxon>Bacteria</taxon>
        <taxon>Bacillati</taxon>
        <taxon>Bacillota</taxon>
        <taxon>Bacilli</taxon>
        <taxon>Bacillales</taxon>
        <taxon>Paenibacillaceae</taxon>
        <taxon>Paenibacillus</taxon>
    </lineage>
</organism>
<comment type="subcellular location">
    <subcellularLocation>
        <location evidence="1">Periplasm</location>
    </subcellularLocation>
</comment>
<evidence type="ECO:0000256" key="5">
    <source>
        <dbReference type="ARBA" id="ARBA00022764"/>
    </source>
</evidence>
<keyword evidence="6" id="KW-0016">Alginate biosynthesis</keyword>
<accession>A0A229UG99</accession>
<dbReference type="EMBL" id="NMQW01000076">
    <property type="protein sequence ID" value="OXM82416.1"/>
    <property type="molecule type" value="Genomic_DNA"/>
</dbReference>
<keyword evidence="4" id="KW-0732">Signal</keyword>
<sequence length="404" mass="46999">MKRHIFKKMIAAVLFIVFLFAFSIQNVRLSYQPLKEAWQSSDFHFASLKETISKLDHTMNETVYEKFKFIEAYGFVQAVMDKNEESNFEVVKDTEGQLHYTYFTNKPNPTSELTERVSNLRSQITNQHVKLSYMLTPDKYIRGYTQFPLGIPYNYSNETADQFLSELKQIGVDTIDLREGLRESGIPTQDLFFKTDHHWKIETAFWGFGQLVKHLNQIDGNKLDPTGFYTNIDNYNKIEYKNAYIGSMGRKTGKYYTGADDFTLIYPKFKTDYEFMFKSNQLGGTLNGRFEEALLTTYPLRMDGNDYGLTGDKYFTYLYGNQAFVHIQNKDKKDGPKMLFIKDSLAVPLISFLSTVCSDIYLLDPRYYKEDMAAFINQTELDHVIISFSPQNLVTEFFPFGVKP</sequence>
<evidence type="ECO:0000259" key="7">
    <source>
        <dbReference type="Pfam" id="PF16822"/>
    </source>
</evidence>
<dbReference type="GO" id="GO:0016740">
    <property type="term" value="F:transferase activity"/>
    <property type="evidence" value="ECO:0007669"/>
    <property type="project" value="UniProtKB-KW"/>
</dbReference>
<dbReference type="OrthoDB" id="175771at2"/>
<evidence type="ECO:0000256" key="3">
    <source>
        <dbReference type="ARBA" id="ARBA00022679"/>
    </source>
</evidence>
<keyword evidence="3" id="KW-0808">Transferase</keyword>
<dbReference type="RefSeq" id="WP_094018759.1">
    <property type="nucleotide sequence ID" value="NZ_NMQW01000076.1"/>
</dbReference>
<dbReference type="Pfam" id="PF16822">
    <property type="entry name" value="ALGX"/>
    <property type="match status" value="1"/>
</dbReference>
<evidence type="ECO:0000313" key="9">
    <source>
        <dbReference type="Proteomes" id="UP000215509"/>
    </source>
</evidence>
<dbReference type="Proteomes" id="UP000215509">
    <property type="component" value="Unassembled WGS sequence"/>
</dbReference>
<dbReference type="GO" id="GO:0042121">
    <property type="term" value="P:alginic acid biosynthetic process"/>
    <property type="evidence" value="ECO:0007669"/>
    <property type="project" value="UniProtKB-UniPathway"/>
</dbReference>
<comment type="caution">
    <text evidence="8">The sequence shown here is derived from an EMBL/GenBank/DDBJ whole genome shotgun (WGS) entry which is preliminary data.</text>
</comment>
<keyword evidence="9" id="KW-1185">Reference proteome</keyword>
<dbReference type="InterPro" id="IPR031811">
    <property type="entry name" value="ALGX/ALGJ_SGNH-like"/>
</dbReference>
<evidence type="ECO:0000313" key="8">
    <source>
        <dbReference type="EMBL" id="OXM82416.1"/>
    </source>
</evidence>
<name>A0A229UG99_9BACL</name>
<protein>
    <recommendedName>
        <fullName evidence="7">AlgX/AlgJ SGNH hydrolase-like domain-containing protein</fullName>
    </recommendedName>
</protein>
<feature type="domain" description="AlgX/AlgJ SGNH hydrolase-like" evidence="7">
    <location>
        <begin position="108"/>
        <end position="228"/>
    </location>
</feature>
<dbReference type="AlphaFoldDB" id="A0A229UG99"/>
<proteinExistence type="predicted"/>
<dbReference type="GO" id="GO:0042597">
    <property type="term" value="C:periplasmic space"/>
    <property type="evidence" value="ECO:0007669"/>
    <property type="project" value="UniProtKB-SubCell"/>
</dbReference>